<protein>
    <recommendedName>
        <fullName evidence="5">homocysteine desulfhydrase</fullName>
        <ecNumber evidence="5">4.4.1.2</ecNumber>
    </recommendedName>
    <alternativeName>
        <fullName evidence="6">Homocysteine desulfhydrase</fullName>
    </alternativeName>
</protein>
<organism evidence="11 12">
    <name type="scientific">Paucilactobacillus nenjiangensis</name>
    <dbReference type="NCBI Taxonomy" id="1296540"/>
    <lineage>
        <taxon>Bacteria</taxon>
        <taxon>Bacillati</taxon>
        <taxon>Bacillota</taxon>
        <taxon>Bacilli</taxon>
        <taxon>Lactobacillales</taxon>
        <taxon>Lactobacillaceae</taxon>
        <taxon>Paucilactobacillus</taxon>
    </lineage>
</organism>
<dbReference type="GO" id="GO:0019346">
    <property type="term" value="P:transsulfuration"/>
    <property type="evidence" value="ECO:0007669"/>
    <property type="project" value="InterPro"/>
</dbReference>
<dbReference type="GO" id="GO:0047982">
    <property type="term" value="F:homocysteine desulfhydrase activity"/>
    <property type="evidence" value="ECO:0007669"/>
    <property type="project" value="UniProtKB-EC"/>
</dbReference>
<dbReference type="InterPro" id="IPR015422">
    <property type="entry name" value="PyrdxlP-dep_Trfase_small"/>
</dbReference>
<sequence length="432" mass="47223">MAKDSFDTLRVHAGYKPEEHQFASSVPIYQTAAFGLSNTDVANQIVAGKLPDRFDYSRDGNPTVHVLEQRIAALEGGIDAVAVGSGMSAISFTILNVAEGGGRVIAPTNIYGSSLDEFRNFFPKYGINFDLVDDVNDFATIKSLIQEDTKAIYVESVANPSTEISDLEELAKIAHAAKIPLIVDNTFPTPYLLRPFEHGADIDFYSSTKGINGHGNALSGLIVDHGNFDWANGKFPQFEEDEFILGDEESGEKNSYLSKFGNAAFINRIRSKFVRLLGSVLGPTDAYFVLLGLETISERLNKQVASTVAIAKFLESNEHVESLFYSGTEASNPLVAKYFPKGVGSILSFELKGDETNIAKLIDNVQIFSYLPNIGDAKSLIVNPGRTTHREVPQAIRSKHQLNNQTIRLSIGLEDVDDLINDLDTAITKAFS</sequence>
<dbReference type="Gene3D" id="3.40.640.10">
    <property type="entry name" value="Type I PLP-dependent aspartate aminotransferase-like (Major domain)"/>
    <property type="match status" value="1"/>
</dbReference>
<accession>A0A5P1X3Y8</accession>
<dbReference type="GO" id="GO:0018826">
    <property type="term" value="F:methionine gamma-lyase activity"/>
    <property type="evidence" value="ECO:0007669"/>
    <property type="project" value="UniProtKB-EC"/>
</dbReference>
<gene>
    <name evidence="11" type="ORF">F0161_10600</name>
</gene>
<comment type="similarity">
    <text evidence="2 10">Belongs to the trans-sulfuration enzymes family.</text>
</comment>
<dbReference type="EC" id="4.4.1.2" evidence="5"/>
<evidence type="ECO:0000256" key="3">
    <source>
        <dbReference type="ARBA" id="ARBA00022679"/>
    </source>
</evidence>
<dbReference type="Pfam" id="PF01053">
    <property type="entry name" value="Cys_Met_Meta_PP"/>
    <property type="match status" value="1"/>
</dbReference>
<keyword evidence="3 11" id="KW-0808">Transferase</keyword>
<dbReference type="KEGG" id="lnn:F0161_10600"/>
<dbReference type="EMBL" id="CP043939">
    <property type="protein sequence ID" value="QER68243.1"/>
    <property type="molecule type" value="Genomic_DNA"/>
</dbReference>
<dbReference type="SUPFAM" id="SSF53383">
    <property type="entry name" value="PLP-dependent transferases"/>
    <property type="match status" value="1"/>
</dbReference>
<evidence type="ECO:0000313" key="11">
    <source>
        <dbReference type="EMBL" id="QER68243.1"/>
    </source>
</evidence>
<dbReference type="AlphaFoldDB" id="A0A5P1X3Y8"/>
<evidence type="ECO:0000256" key="1">
    <source>
        <dbReference type="ARBA" id="ARBA00001933"/>
    </source>
</evidence>
<dbReference type="PIRSF" id="PIRSF001434">
    <property type="entry name" value="CGS"/>
    <property type="match status" value="1"/>
</dbReference>
<name>A0A5P1X3Y8_9LACO</name>
<comment type="catalytic activity">
    <reaction evidence="7">
        <text>L-homocysteine + H2O = 2-oxobutanoate + hydrogen sulfide + NH4(+) + H(+)</text>
        <dbReference type="Rhea" id="RHEA:14501"/>
        <dbReference type="ChEBI" id="CHEBI:15377"/>
        <dbReference type="ChEBI" id="CHEBI:15378"/>
        <dbReference type="ChEBI" id="CHEBI:16763"/>
        <dbReference type="ChEBI" id="CHEBI:28938"/>
        <dbReference type="ChEBI" id="CHEBI:29919"/>
        <dbReference type="ChEBI" id="CHEBI:58199"/>
        <dbReference type="EC" id="4.4.1.2"/>
    </reaction>
    <physiologicalReaction direction="left-to-right" evidence="7">
        <dbReference type="Rhea" id="RHEA:14502"/>
    </physiologicalReaction>
</comment>
<dbReference type="GO" id="GO:0071269">
    <property type="term" value="P:L-homocysteine biosynthetic process"/>
    <property type="evidence" value="ECO:0007669"/>
    <property type="project" value="TreeGrafter"/>
</dbReference>
<dbReference type="PANTHER" id="PTHR43797">
    <property type="entry name" value="HOMOCYSTEINE/CYSTEINE SYNTHASE"/>
    <property type="match status" value="1"/>
</dbReference>
<dbReference type="GO" id="GO:0005737">
    <property type="term" value="C:cytoplasm"/>
    <property type="evidence" value="ECO:0007669"/>
    <property type="project" value="TreeGrafter"/>
</dbReference>
<dbReference type="GO" id="GO:0003961">
    <property type="term" value="F:O-acetylhomoserine aminocarboxypropyltransferase activity"/>
    <property type="evidence" value="ECO:0007669"/>
    <property type="project" value="TreeGrafter"/>
</dbReference>
<dbReference type="InterPro" id="IPR015421">
    <property type="entry name" value="PyrdxlP-dep_Trfase_major"/>
</dbReference>
<evidence type="ECO:0000256" key="10">
    <source>
        <dbReference type="RuleBase" id="RU362118"/>
    </source>
</evidence>
<dbReference type="Gene3D" id="3.90.1150.10">
    <property type="entry name" value="Aspartate Aminotransferase, domain 1"/>
    <property type="match status" value="1"/>
</dbReference>
<comment type="catalytic activity">
    <reaction evidence="8">
        <text>L-methionine + H2O = methanethiol + 2-oxobutanoate + NH4(+)</text>
        <dbReference type="Rhea" id="RHEA:23800"/>
        <dbReference type="ChEBI" id="CHEBI:15377"/>
        <dbReference type="ChEBI" id="CHEBI:16007"/>
        <dbReference type="ChEBI" id="CHEBI:16763"/>
        <dbReference type="ChEBI" id="CHEBI:28938"/>
        <dbReference type="ChEBI" id="CHEBI:57844"/>
        <dbReference type="EC" id="4.4.1.11"/>
    </reaction>
    <physiologicalReaction direction="left-to-right" evidence="8">
        <dbReference type="Rhea" id="RHEA:23801"/>
    </physiologicalReaction>
</comment>
<keyword evidence="4 9" id="KW-0663">Pyridoxal phosphate</keyword>
<evidence type="ECO:0000256" key="8">
    <source>
        <dbReference type="ARBA" id="ARBA00052699"/>
    </source>
</evidence>
<evidence type="ECO:0000256" key="4">
    <source>
        <dbReference type="ARBA" id="ARBA00022898"/>
    </source>
</evidence>
<dbReference type="Proteomes" id="UP000325295">
    <property type="component" value="Chromosome"/>
</dbReference>
<dbReference type="InterPro" id="IPR000277">
    <property type="entry name" value="Cys/Met-Metab_PyrdxlP-dep_enz"/>
</dbReference>
<reference evidence="11 12" key="1">
    <citation type="submission" date="2019-09" db="EMBL/GenBank/DDBJ databases">
        <title>Complete Genome Sequence of Lactobacillus nenjiangensis SH-Y15, isolated from sauerkraut.</title>
        <authorList>
            <person name="Yang H."/>
        </authorList>
    </citation>
    <scope>NUCLEOTIDE SEQUENCE [LARGE SCALE GENOMIC DNA]</scope>
    <source>
        <strain evidence="11 12">SH-Y15</strain>
    </source>
</reference>
<evidence type="ECO:0000256" key="9">
    <source>
        <dbReference type="PIRSR" id="PIRSR001434-2"/>
    </source>
</evidence>
<dbReference type="PANTHER" id="PTHR43797:SF2">
    <property type="entry name" value="HOMOCYSTEINE_CYSTEINE SYNTHASE"/>
    <property type="match status" value="1"/>
</dbReference>
<dbReference type="GO" id="GO:0004124">
    <property type="term" value="F:cysteine synthase activity"/>
    <property type="evidence" value="ECO:0007669"/>
    <property type="project" value="TreeGrafter"/>
</dbReference>
<evidence type="ECO:0000256" key="7">
    <source>
        <dbReference type="ARBA" id="ARBA00048780"/>
    </source>
</evidence>
<dbReference type="RefSeq" id="WP_150204553.1">
    <property type="nucleotide sequence ID" value="NZ_CP043939.1"/>
</dbReference>
<dbReference type="OrthoDB" id="9780685at2"/>
<dbReference type="InterPro" id="IPR015424">
    <property type="entry name" value="PyrdxlP-dep_Trfase"/>
</dbReference>
<dbReference type="GO" id="GO:0006535">
    <property type="term" value="P:cysteine biosynthetic process from serine"/>
    <property type="evidence" value="ECO:0007669"/>
    <property type="project" value="TreeGrafter"/>
</dbReference>
<dbReference type="FunFam" id="3.40.640.10:FF:000046">
    <property type="entry name" value="Cystathionine gamma-lyase"/>
    <property type="match status" value="1"/>
</dbReference>
<evidence type="ECO:0000256" key="2">
    <source>
        <dbReference type="ARBA" id="ARBA00009077"/>
    </source>
</evidence>
<keyword evidence="12" id="KW-1185">Reference proteome</keyword>
<evidence type="ECO:0000256" key="5">
    <source>
        <dbReference type="ARBA" id="ARBA00047175"/>
    </source>
</evidence>
<dbReference type="GO" id="GO:0030170">
    <property type="term" value="F:pyridoxal phosphate binding"/>
    <property type="evidence" value="ECO:0007669"/>
    <property type="project" value="InterPro"/>
</dbReference>
<feature type="modified residue" description="N6-(pyridoxal phosphate)lysine" evidence="9">
    <location>
        <position position="209"/>
    </location>
</feature>
<evidence type="ECO:0000313" key="12">
    <source>
        <dbReference type="Proteomes" id="UP000325295"/>
    </source>
</evidence>
<dbReference type="InterPro" id="IPR006235">
    <property type="entry name" value="OAc-hSer/O-AcSer_sulfhydrylase"/>
</dbReference>
<proteinExistence type="inferred from homology"/>
<comment type="cofactor">
    <cofactor evidence="1 10">
        <name>pyridoxal 5'-phosphate</name>
        <dbReference type="ChEBI" id="CHEBI:597326"/>
    </cofactor>
</comment>
<evidence type="ECO:0000256" key="6">
    <source>
        <dbReference type="ARBA" id="ARBA00047199"/>
    </source>
</evidence>